<reference evidence="2" key="1">
    <citation type="submission" date="2021-05" db="EMBL/GenBank/DDBJ databases">
        <authorList>
            <person name="Alioto T."/>
            <person name="Alioto T."/>
            <person name="Gomez Garrido J."/>
        </authorList>
    </citation>
    <scope>NUCLEOTIDE SEQUENCE</scope>
</reference>
<evidence type="ECO:0000313" key="2">
    <source>
        <dbReference type="EMBL" id="CAG6481543.1"/>
    </source>
</evidence>
<feature type="compositionally biased region" description="Low complexity" evidence="1">
    <location>
        <begin position="59"/>
        <end position="68"/>
    </location>
</feature>
<proteinExistence type="predicted"/>
<sequence>MKKRHLGELAKLTDKKQCSKSPIGASIVAMCPKNVGLHTNPALAMCKPTFEVRPPTVTSTATVSVPGTTPAPPALIPRAATTPVSNTTTSIVKIINQNNNNNNSSTANANNALPAAVSANGNANGNANGVSGVANANNTK</sequence>
<evidence type="ECO:0000256" key="1">
    <source>
        <dbReference type="SAM" id="MobiDB-lite"/>
    </source>
</evidence>
<dbReference type="AlphaFoldDB" id="A0A8D8FSX1"/>
<dbReference type="EMBL" id="HBUE01091054">
    <property type="protein sequence ID" value="CAG6481543.1"/>
    <property type="molecule type" value="Transcribed_RNA"/>
</dbReference>
<accession>A0A8D8FSX1</accession>
<organism evidence="2">
    <name type="scientific">Culex pipiens</name>
    <name type="common">House mosquito</name>
    <dbReference type="NCBI Taxonomy" id="7175"/>
    <lineage>
        <taxon>Eukaryota</taxon>
        <taxon>Metazoa</taxon>
        <taxon>Ecdysozoa</taxon>
        <taxon>Arthropoda</taxon>
        <taxon>Hexapoda</taxon>
        <taxon>Insecta</taxon>
        <taxon>Pterygota</taxon>
        <taxon>Neoptera</taxon>
        <taxon>Endopterygota</taxon>
        <taxon>Diptera</taxon>
        <taxon>Nematocera</taxon>
        <taxon>Culicoidea</taxon>
        <taxon>Culicidae</taxon>
        <taxon>Culicinae</taxon>
        <taxon>Culicini</taxon>
        <taxon>Culex</taxon>
        <taxon>Culex</taxon>
    </lineage>
</organism>
<protein>
    <submittedName>
        <fullName evidence="2">(northern house mosquito) hypothetical protein</fullName>
    </submittedName>
</protein>
<name>A0A8D8FSX1_CULPI</name>
<feature type="region of interest" description="Disordered" evidence="1">
    <location>
        <begin position="59"/>
        <end position="83"/>
    </location>
</feature>
<dbReference type="EMBL" id="HBUE01091048">
    <property type="protein sequence ID" value="CAG6481536.1"/>
    <property type="molecule type" value="Transcribed_RNA"/>
</dbReference>